<sequence length="207" mass="21185">MKIQLTPRAAVRLATIAAASAGLLVLSGCAAGGGMGGMDGMDHSGTGGDPSQSASELAAANEADVAFTAGMIMHHQQAIEMADLVLAKEGLDPEVAALAERIKAAQQPEIDRMEGWLEDWGQSGGGMAGMDHSTMMSADDLAALEAASGAEAGPLFLEQMIVHHEGAVAMAEDVLAEGENADVLALAEAVIADQTEEIAEMREMLGQ</sequence>
<dbReference type="InterPro" id="IPR005183">
    <property type="entry name" value="DUF305_CopM-like"/>
</dbReference>
<accession>A0A918CAV2</accession>
<comment type="caution">
    <text evidence="4">The sequence shown here is derived from an EMBL/GenBank/DDBJ whole genome shotgun (WGS) entry which is preliminary data.</text>
</comment>
<gene>
    <name evidence="4" type="ORF">GCM10010196_00680</name>
</gene>
<dbReference type="Proteomes" id="UP000610303">
    <property type="component" value="Unassembled WGS sequence"/>
</dbReference>
<reference evidence="4" key="1">
    <citation type="journal article" date="2014" name="Int. J. Syst. Evol. Microbiol.">
        <title>Complete genome sequence of Corynebacterium casei LMG S-19264T (=DSM 44701T), isolated from a smear-ripened cheese.</title>
        <authorList>
            <consortium name="US DOE Joint Genome Institute (JGI-PGF)"/>
            <person name="Walter F."/>
            <person name="Albersmeier A."/>
            <person name="Kalinowski J."/>
            <person name="Ruckert C."/>
        </authorList>
    </citation>
    <scope>NUCLEOTIDE SEQUENCE</scope>
    <source>
        <strain evidence="4">JCM 3346</strain>
    </source>
</reference>
<evidence type="ECO:0000256" key="2">
    <source>
        <dbReference type="SAM" id="SignalP"/>
    </source>
</evidence>
<dbReference type="Pfam" id="PF03713">
    <property type="entry name" value="DUF305"/>
    <property type="match status" value="1"/>
</dbReference>
<feature type="domain" description="DUF305" evidence="3">
    <location>
        <begin position="64"/>
        <end position="205"/>
    </location>
</feature>
<evidence type="ECO:0000259" key="3">
    <source>
        <dbReference type="Pfam" id="PF03713"/>
    </source>
</evidence>
<keyword evidence="5" id="KW-1185">Reference proteome</keyword>
<organism evidence="4 5">
    <name type="scientific">Agromyces mediolanus</name>
    <name type="common">Corynebacterium mediolanum</name>
    <dbReference type="NCBI Taxonomy" id="41986"/>
    <lineage>
        <taxon>Bacteria</taxon>
        <taxon>Bacillati</taxon>
        <taxon>Actinomycetota</taxon>
        <taxon>Actinomycetes</taxon>
        <taxon>Micrococcales</taxon>
        <taxon>Microbacteriaceae</taxon>
        <taxon>Agromyces</taxon>
    </lineage>
</organism>
<evidence type="ECO:0000313" key="5">
    <source>
        <dbReference type="Proteomes" id="UP000610303"/>
    </source>
</evidence>
<name>A0A918CAV2_AGRME</name>
<proteinExistence type="predicted"/>
<evidence type="ECO:0000313" key="4">
    <source>
        <dbReference type="EMBL" id="GGR12147.1"/>
    </source>
</evidence>
<reference evidence="4" key="2">
    <citation type="submission" date="2020-09" db="EMBL/GenBank/DDBJ databases">
        <authorList>
            <person name="Sun Q."/>
            <person name="Ohkuma M."/>
        </authorList>
    </citation>
    <scope>NUCLEOTIDE SEQUENCE</scope>
    <source>
        <strain evidence="4">JCM 3346</strain>
    </source>
</reference>
<dbReference type="InterPro" id="IPR012347">
    <property type="entry name" value="Ferritin-like"/>
</dbReference>
<dbReference type="Gene3D" id="1.20.1260.10">
    <property type="match status" value="1"/>
</dbReference>
<dbReference type="PROSITE" id="PS51257">
    <property type="entry name" value="PROKAR_LIPOPROTEIN"/>
    <property type="match status" value="1"/>
</dbReference>
<feature type="chain" id="PRO_5036918236" evidence="2">
    <location>
        <begin position="31"/>
        <end position="207"/>
    </location>
</feature>
<keyword evidence="2" id="KW-0732">Signal</keyword>
<dbReference type="EMBL" id="BMRJ01000001">
    <property type="protein sequence ID" value="GGR12147.1"/>
    <property type="molecule type" value="Genomic_DNA"/>
</dbReference>
<protein>
    <submittedName>
        <fullName evidence="4">DUF305 domain-containing protein</fullName>
    </submittedName>
</protein>
<dbReference type="PANTHER" id="PTHR36933">
    <property type="entry name" value="SLL0788 PROTEIN"/>
    <property type="match status" value="1"/>
</dbReference>
<feature type="signal peptide" evidence="2">
    <location>
        <begin position="1"/>
        <end position="30"/>
    </location>
</feature>
<dbReference type="RefSeq" id="WP_189083335.1">
    <property type="nucleotide sequence ID" value="NZ_BMRJ01000001.1"/>
</dbReference>
<feature type="region of interest" description="Disordered" evidence="1">
    <location>
        <begin position="40"/>
        <end position="59"/>
    </location>
</feature>
<evidence type="ECO:0000256" key="1">
    <source>
        <dbReference type="SAM" id="MobiDB-lite"/>
    </source>
</evidence>
<dbReference type="AlphaFoldDB" id="A0A918CAV2"/>
<dbReference type="PANTHER" id="PTHR36933:SF1">
    <property type="entry name" value="SLL0788 PROTEIN"/>
    <property type="match status" value="1"/>
</dbReference>